<keyword evidence="3" id="KW-1185">Reference proteome</keyword>
<dbReference type="AlphaFoldDB" id="A0AA87Z814"/>
<feature type="compositionally biased region" description="Basic and acidic residues" evidence="1">
    <location>
        <begin position="29"/>
        <end position="71"/>
    </location>
</feature>
<dbReference type="Proteomes" id="UP001187192">
    <property type="component" value="Unassembled WGS sequence"/>
</dbReference>
<proteinExistence type="predicted"/>
<feature type="compositionally biased region" description="Polar residues" evidence="1">
    <location>
        <begin position="1"/>
        <end position="16"/>
    </location>
</feature>
<evidence type="ECO:0000313" key="2">
    <source>
        <dbReference type="EMBL" id="GMN31308.1"/>
    </source>
</evidence>
<reference evidence="2" key="1">
    <citation type="submission" date="2023-07" db="EMBL/GenBank/DDBJ databases">
        <title>draft genome sequence of fig (Ficus carica).</title>
        <authorList>
            <person name="Takahashi T."/>
            <person name="Nishimura K."/>
        </authorList>
    </citation>
    <scope>NUCLEOTIDE SEQUENCE</scope>
</reference>
<protein>
    <submittedName>
        <fullName evidence="2">Uncharacterized protein</fullName>
    </submittedName>
</protein>
<sequence length="71" mass="8004">MSKSTKLTEKNITPENMSLRVMASAYRRSPTEKSSKKPAPESKRMVAEKGLKRKQGEIEVKESKKPKVAVE</sequence>
<evidence type="ECO:0000256" key="1">
    <source>
        <dbReference type="SAM" id="MobiDB-lite"/>
    </source>
</evidence>
<name>A0AA87Z814_FICCA</name>
<comment type="caution">
    <text evidence="2">The sequence shown here is derived from an EMBL/GenBank/DDBJ whole genome shotgun (WGS) entry which is preliminary data.</text>
</comment>
<evidence type="ECO:0000313" key="3">
    <source>
        <dbReference type="Proteomes" id="UP001187192"/>
    </source>
</evidence>
<accession>A0AA87Z814</accession>
<organism evidence="2 3">
    <name type="scientific">Ficus carica</name>
    <name type="common">Common fig</name>
    <dbReference type="NCBI Taxonomy" id="3494"/>
    <lineage>
        <taxon>Eukaryota</taxon>
        <taxon>Viridiplantae</taxon>
        <taxon>Streptophyta</taxon>
        <taxon>Embryophyta</taxon>
        <taxon>Tracheophyta</taxon>
        <taxon>Spermatophyta</taxon>
        <taxon>Magnoliopsida</taxon>
        <taxon>eudicotyledons</taxon>
        <taxon>Gunneridae</taxon>
        <taxon>Pentapetalae</taxon>
        <taxon>rosids</taxon>
        <taxon>fabids</taxon>
        <taxon>Rosales</taxon>
        <taxon>Moraceae</taxon>
        <taxon>Ficeae</taxon>
        <taxon>Ficus</taxon>
    </lineage>
</organism>
<gene>
    <name evidence="2" type="ORF">TIFTF001_041572</name>
</gene>
<dbReference type="EMBL" id="BTGU01001918">
    <property type="protein sequence ID" value="GMN31308.1"/>
    <property type="molecule type" value="Genomic_DNA"/>
</dbReference>
<feature type="region of interest" description="Disordered" evidence="1">
    <location>
        <begin position="1"/>
        <end position="71"/>
    </location>
</feature>